<keyword evidence="3" id="KW-1185">Reference proteome</keyword>
<feature type="compositionally biased region" description="Polar residues" evidence="1">
    <location>
        <begin position="88"/>
        <end position="108"/>
    </location>
</feature>
<evidence type="ECO:0000313" key="3">
    <source>
        <dbReference type="Proteomes" id="UP000218334"/>
    </source>
</evidence>
<dbReference type="EMBL" id="KZ293415">
    <property type="protein sequence ID" value="PBK78013.1"/>
    <property type="molecule type" value="Genomic_DNA"/>
</dbReference>
<feature type="compositionally biased region" description="Basic and acidic residues" evidence="1">
    <location>
        <begin position="146"/>
        <end position="157"/>
    </location>
</feature>
<feature type="compositionally biased region" description="Basic residues" evidence="1">
    <location>
        <begin position="33"/>
        <end position="43"/>
    </location>
</feature>
<dbReference type="Proteomes" id="UP000218334">
    <property type="component" value="Unassembled WGS sequence"/>
</dbReference>
<name>A0A2H3CPH2_9AGAR</name>
<evidence type="ECO:0000313" key="2">
    <source>
        <dbReference type="EMBL" id="PBK78013.1"/>
    </source>
</evidence>
<dbReference type="AlphaFoldDB" id="A0A2H3CPH2"/>
<proteinExistence type="predicted"/>
<protein>
    <recommendedName>
        <fullName evidence="4">rRNA-processing protein FYV7</fullName>
    </recommendedName>
</protein>
<feature type="region of interest" description="Disordered" evidence="1">
    <location>
        <begin position="1"/>
        <end position="178"/>
    </location>
</feature>
<evidence type="ECO:0008006" key="4">
    <source>
        <dbReference type="Google" id="ProtNLM"/>
    </source>
</evidence>
<reference evidence="3" key="1">
    <citation type="journal article" date="2017" name="Nat. Ecol. Evol.">
        <title>Genome expansion and lineage-specific genetic innovations in the forest pathogenic fungi Armillaria.</title>
        <authorList>
            <person name="Sipos G."/>
            <person name="Prasanna A.N."/>
            <person name="Walter M.C."/>
            <person name="O'Connor E."/>
            <person name="Balint B."/>
            <person name="Krizsan K."/>
            <person name="Kiss B."/>
            <person name="Hess J."/>
            <person name="Varga T."/>
            <person name="Slot J."/>
            <person name="Riley R."/>
            <person name="Boka B."/>
            <person name="Rigling D."/>
            <person name="Barry K."/>
            <person name="Lee J."/>
            <person name="Mihaltcheva S."/>
            <person name="LaButti K."/>
            <person name="Lipzen A."/>
            <person name="Waldron R."/>
            <person name="Moloney N.M."/>
            <person name="Sperisen C."/>
            <person name="Kredics L."/>
            <person name="Vagvoelgyi C."/>
            <person name="Patrignani A."/>
            <person name="Fitzpatrick D."/>
            <person name="Nagy I."/>
            <person name="Doyle S."/>
            <person name="Anderson J.B."/>
            <person name="Grigoriev I.V."/>
            <person name="Gueldener U."/>
            <person name="Muensterkoetter M."/>
            <person name="Nagy L.G."/>
        </authorList>
    </citation>
    <scope>NUCLEOTIDE SEQUENCE [LARGE SCALE GENOMIC DNA]</scope>
    <source>
        <strain evidence="3">28-4</strain>
    </source>
</reference>
<organism evidence="2 3">
    <name type="scientific">Armillaria solidipes</name>
    <dbReference type="NCBI Taxonomy" id="1076256"/>
    <lineage>
        <taxon>Eukaryota</taxon>
        <taxon>Fungi</taxon>
        <taxon>Dikarya</taxon>
        <taxon>Basidiomycota</taxon>
        <taxon>Agaricomycotina</taxon>
        <taxon>Agaricomycetes</taxon>
        <taxon>Agaricomycetidae</taxon>
        <taxon>Agaricales</taxon>
        <taxon>Marasmiineae</taxon>
        <taxon>Physalacriaceae</taxon>
        <taxon>Armillaria</taxon>
    </lineage>
</organism>
<gene>
    <name evidence="2" type="ORF">ARMSODRAFT_946871</name>
</gene>
<evidence type="ECO:0000256" key="1">
    <source>
        <dbReference type="SAM" id="MobiDB-lite"/>
    </source>
</evidence>
<sequence length="178" mass="19942">MAEGSLKRKRPPTFPHHPAARAKKLKQDWVVKAKIKSKWKAEKRKMAAASAGDDKDMQDVDSDSSAPSNTQEDSTEDRQPSPVPPPTRTKSIVQKATVPEQTTSSQPPISVREMKRNAYSKSSLHSYKADPFNKRKSGSVRGQSFKGDRDRNGDRGKGQPNMKLRMNAMLEKIKRDLV</sequence>
<accession>A0A2H3CPH2</accession>